<dbReference type="NCBIfam" id="TIGR01263">
    <property type="entry name" value="4HPPD"/>
    <property type="match status" value="1"/>
</dbReference>
<proteinExistence type="inferred from homology"/>
<dbReference type="KEGG" id="csg:Cylst_1048"/>
<dbReference type="Proteomes" id="UP000010475">
    <property type="component" value="Chromosome"/>
</dbReference>
<dbReference type="PANTHER" id="PTHR11959:SF1">
    <property type="entry name" value="4-HYDROXYPHENYLPYRUVATE DIOXYGENASE"/>
    <property type="match status" value="1"/>
</dbReference>
<name>K9WSK3_9NOST</name>
<comment type="cofactor">
    <cofactor evidence="5">
        <name>Fe cation</name>
        <dbReference type="ChEBI" id="CHEBI:24875"/>
    </cofactor>
    <text evidence="5">Binds 1 Fe cation per subunit.</text>
</comment>
<dbReference type="Pfam" id="PF13669">
    <property type="entry name" value="Glyoxalase_4"/>
    <property type="match status" value="2"/>
</dbReference>
<feature type="binding site" evidence="5">
    <location>
        <position position="330"/>
    </location>
    <ligand>
        <name>Fe cation</name>
        <dbReference type="ChEBI" id="CHEBI:24875"/>
    </ligand>
</feature>
<dbReference type="InterPro" id="IPR037523">
    <property type="entry name" value="VOC_core"/>
</dbReference>
<dbReference type="InterPro" id="IPR041735">
    <property type="entry name" value="4OHPhenylPyrv_dOase_C"/>
</dbReference>
<keyword evidence="7" id="KW-0560">Oxidoreductase</keyword>
<evidence type="ECO:0000256" key="2">
    <source>
        <dbReference type="ARBA" id="ARBA00022723"/>
    </source>
</evidence>
<gene>
    <name evidence="7" type="ORF">Cylst_1048</name>
</gene>
<comment type="similarity">
    <text evidence="1">Belongs to the 4HPPD family.</text>
</comment>
<dbReference type="CDD" id="cd08342">
    <property type="entry name" value="HPPD_N_like"/>
    <property type="match status" value="1"/>
</dbReference>
<accession>K9WSK3</accession>
<dbReference type="EC" id="1.13.11.27" evidence="7"/>
<dbReference type="eggNOG" id="COG3185">
    <property type="taxonomic scope" value="Bacteria"/>
</dbReference>
<feature type="domain" description="VOC" evidence="6">
    <location>
        <begin position="164"/>
        <end position="319"/>
    </location>
</feature>
<dbReference type="Gene3D" id="3.10.180.10">
    <property type="entry name" value="2,3-Dihydroxybiphenyl 1,2-Dioxygenase, domain 1"/>
    <property type="match status" value="2"/>
</dbReference>
<dbReference type="HOGENOM" id="CLU_034004_1_1_3"/>
<evidence type="ECO:0000256" key="4">
    <source>
        <dbReference type="ARBA" id="ARBA00023004"/>
    </source>
</evidence>
<dbReference type="InterPro" id="IPR029068">
    <property type="entry name" value="Glyas_Bleomycin-R_OHBP_Dase"/>
</dbReference>
<keyword evidence="7" id="KW-0223">Dioxygenase</keyword>
<keyword evidence="3" id="KW-0677">Repeat</keyword>
<dbReference type="GO" id="GO:0003868">
    <property type="term" value="F:4-hydroxyphenylpyruvate dioxygenase activity"/>
    <property type="evidence" value="ECO:0007669"/>
    <property type="project" value="UniProtKB-EC"/>
</dbReference>
<evidence type="ECO:0000313" key="8">
    <source>
        <dbReference type="Proteomes" id="UP000010475"/>
    </source>
</evidence>
<evidence type="ECO:0000256" key="5">
    <source>
        <dbReference type="PIRSR" id="PIRSR009283-1"/>
    </source>
</evidence>
<evidence type="ECO:0000256" key="1">
    <source>
        <dbReference type="ARBA" id="ARBA00005877"/>
    </source>
</evidence>
<dbReference type="EMBL" id="CP003642">
    <property type="protein sequence ID" value="AFZ23365.1"/>
    <property type="molecule type" value="Genomic_DNA"/>
</dbReference>
<evidence type="ECO:0000256" key="3">
    <source>
        <dbReference type="ARBA" id="ARBA00022737"/>
    </source>
</evidence>
<sequence length="366" mass="40486">MLDFHNLGYMLKIDHVHFYVEDAKVWRDWFVHHLGFQVVADSILPTLINQGESFHTCTFVVKNGVVCFLLSSPLSATSPVAEFLRQHPPGVADVAFVVADVNHAIALAQAQGATILQPVQEHQVGAVSLKCCKIAAWGGLAHTLIERSTVSDQLYFTTGSSFTAIDHVVLNVAAGDLNLVAAWYENILDFQPQQTFKIQTAHSALYSQVMVSRNGSVQLPINEPASPNSQIQEFLEVNRGPGIQHIALRSPNLVSAIAQFRNRGLSLLSVPKSYYSQLEQRLKLALSPPEMEAIAQQEILVDWQEDAPLGALLLQIFTQPIFGQPTFFFEFIERRCQASGFGEGNFRALFAAIESEQIKRGFVNGQ</sequence>
<dbReference type="GO" id="GO:0046872">
    <property type="term" value="F:metal ion binding"/>
    <property type="evidence" value="ECO:0007669"/>
    <property type="project" value="UniProtKB-KW"/>
</dbReference>
<reference evidence="7 8" key="1">
    <citation type="submission" date="2012-06" db="EMBL/GenBank/DDBJ databases">
        <title>Finished chromosome of genome of Cylindrospermum stagnale PCC 7417.</title>
        <authorList>
            <consortium name="US DOE Joint Genome Institute"/>
            <person name="Gugger M."/>
            <person name="Coursin T."/>
            <person name="Rippka R."/>
            <person name="Tandeau De Marsac N."/>
            <person name="Huntemann M."/>
            <person name="Wei C.-L."/>
            <person name="Han J."/>
            <person name="Detter J.C."/>
            <person name="Han C."/>
            <person name="Tapia R."/>
            <person name="Chen A."/>
            <person name="Kyrpides N."/>
            <person name="Mavromatis K."/>
            <person name="Markowitz V."/>
            <person name="Szeto E."/>
            <person name="Ivanova N."/>
            <person name="Pagani I."/>
            <person name="Pati A."/>
            <person name="Goodwin L."/>
            <person name="Nordberg H.P."/>
            <person name="Cantor M.N."/>
            <person name="Hua S.X."/>
            <person name="Woyke T."/>
            <person name="Kerfeld C.A."/>
        </authorList>
    </citation>
    <scope>NUCLEOTIDE SEQUENCE [LARGE SCALE GENOMIC DNA]</scope>
    <source>
        <strain evidence="7 8">PCC 7417</strain>
    </source>
</reference>
<feature type="binding site" evidence="5">
    <location>
        <position position="245"/>
    </location>
    <ligand>
        <name>Fe cation</name>
        <dbReference type="ChEBI" id="CHEBI:24875"/>
    </ligand>
</feature>
<dbReference type="InterPro" id="IPR005956">
    <property type="entry name" value="4OHPhenylPyrv_dOase"/>
</dbReference>
<dbReference type="SUPFAM" id="SSF54593">
    <property type="entry name" value="Glyoxalase/Bleomycin resistance protein/Dihydroxybiphenyl dioxygenase"/>
    <property type="match status" value="1"/>
</dbReference>
<dbReference type="PROSITE" id="PS51819">
    <property type="entry name" value="VOC"/>
    <property type="match status" value="2"/>
</dbReference>
<feature type="binding site" evidence="5">
    <location>
        <position position="167"/>
    </location>
    <ligand>
        <name>Fe cation</name>
        <dbReference type="ChEBI" id="CHEBI:24875"/>
    </ligand>
</feature>
<evidence type="ECO:0000259" key="6">
    <source>
        <dbReference type="PROSITE" id="PS51819"/>
    </source>
</evidence>
<dbReference type="PATRIC" id="fig|56107.3.peg.1184"/>
<keyword evidence="8" id="KW-1185">Reference proteome</keyword>
<dbReference type="PIRSF" id="PIRSF009283">
    <property type="entry name" value="HPP_dOase"/>
    <property type="match status" value="1"/>
</dbReference>
<dbReference type="PANTHER" id="PTHR11959">
    <property type="entry name" value="4-HYDROXYPHENYLPYRUVATE DIOXYGENASE"/>
    <property type="match status" value="1"/>
</dbReference>
<keyword evidence="2 5" id="KW-0479">Metal-binding</keyword>
<keyword evidence="4 5" id="KW-0408">Iron</keyword>
<feature type="domain" description="VOC" evidence="6">
    <location>
        <begin position="12"/>
        <end position="147"/>
    </location>
</feature>
<organism evidence="7 8">
    <name type="scientific">Cylindrospermum stagnale PCC 7417</name>
    <dbReference type="NCBI Taxonomy" id="56107"/>
    <lineage>
        <taxon>Bacteria</taxon>
        <taxon>Bacillati</taxon>
        <taxon>Cyanobacteriota</taxon>
        <taxon>Cyanophyceae</taxon>
        <taxon>Nostocales</taxon>
        <taxon>Nostocaceae</taxon>
        <taxon>Cylindrospermum</taxon>
    </lineage>
</organism>
<dbReference type="InterPro" id="IPR041736">
    <property type="entry name" value="4OHPhenylPyrv_dOase_N"/>
</dbReference>
<dbReference type="AlphaFoldDB" id="K9WSK3"/>
<dbReference type="STRING" id="56107.Cylst_1048"/>
<evidence type="ECO:0000313" key="7">
    <source>
        <dbReference type="EMBL" id="AFZ23365.1"/>
    </source>
</evidence>
<keyword evidence="7" id="KW-0670">Pyruvate</keyword>
<dbReference type="CDD" id="cd07250">
    <property type="entry name" value="HPPD_C_like"/>
    <property type="match status" value="1"/>
</dbReference>
<protein>
    <submittedName>
        <fullName evidence="7">4-hydroxyphenylpyruvate dioxygenase</fullName>
        <ecNumber evidence="7">1.13.11.27</ecNumber>
    </submittedName>
</protein>
<dbReference type="GO" id="GO:0006572">
    <property type="term" value="P:L-tyrosine catabolic process"/>
    <property type="evidence" value="ECO:0007669"/>
    <property type="project" value="TreeGrafter"/>
</dbReference>